<evidence type="ECO:0000256" key="1">
    <source>
        <dbReference type="SAM" id="MobiDB-lite"/>
    </source>
</evidence>
<dbReference type="AlphaFoldDB" id="A0A3S5CM46"/>
<reference evidence="2 3" key="1">
    <citation type="submission" date="2018-12" db="EMBL/GenBank/DDBJ databases">
        <authorList>
            <person name="Li F."/>
        </authorList>
    </citation>
    <scope>NUCLEOTIDE SEQUENCE [LARGE SCALE GENOMIC DNA]</scope>
    <source>
        <strain evidence="2 3">8H24J-4-2</strain>
    </source>
</reference>
<protein>
    <recommendedName>
        <fullName evidence="4">Phosphodiesterase</fullName>
    </recommendedName>
</protein>
<name>A0A3S5CM46_9MICO</name>
<dbReference type="RefSeq" id="WP_128498365.1">
    <property type="nucleotide sequence ID" value="NZ_RZNC01000002.1"/>
</dbReference>
<dbReference type="Proteomes" id="UP000288603">
    <property type="component" value="Unassembled WGS sequence"/>
</dbReference>
<evidence type="ECO:0000313" key="2">
    <source>
        <dbReference type="EMBL" id="RWZ64587.1"/>
    </source>
</evidence>
<keyword evidence="3" id="KW-1185">Reference proteome</keyword>
<accession>A0A3S5CM46</accession>
<sequence>MGGENSENGGLVARSAGWSIAALVRAVRLVRSPRPIHPTGVLLGGTLDPILQRTVRSGIDWIDGPRRLEVGGRLSRGIGTPVPMPDVWGLALRLRDGSDDTGGGLGDILVSSVGNLGVPWRFVPVPRLSPHGARFTTVMPYRSPDGPVLVGARTLAGAPASASARGIAIELARTPWVMELMWATPTGRWRPFATVSLATARMGEDDPAHAADARVDSPDVRFDPVLSPPPGAQTYGWTRALREPAYRVARRG</sequence>
<proteinExistence type="predicted"/>
<feature type="compositionally biased region" description="Basic and acidic residues" evidence="1">
    <location>
        <begin position="206"/>
        <end position="222"/>
    </location>
</feature>
<gene>
    <name evidence="2" type="ORF">ELQ92_07490</name>
</gene>
<comment type="caution">
    <text evidence="2">The sequence shown here is derived from an EMBL/GenBank/DDBJ whole genome shotgun (WGS) entry which is preliminary data.</text>
</comment>
<evidence type="ECO:0000313" key="3">
    <source>
        <dbReference type="Proteomes" id="UP000288603"/>
    </source>
</evidence>
<dbReference type="OrthoDB" id="3368165at2"/>
<feature type="region of interest" description="Disordered" evidence="1">
    <location>
        <begin position="206"/>
        <end position="228"/>
    </location>
</feature>
<evidence type="ECO:0008006" key="4">
    <source>
        <dbReference type="Google" id="ProtNLM"/>
    </source>
</evidence>
<dbReference type="EMBL" id="RZNC01000002">
    <property type="protein sequence ID" value="RWZ64587.1"/>
    <property type="molecule type" value="Genomic_DNA"/>
</dbReference>
<organism evidence="2 3">
    <name type="scientific">Labedella populi</name>
    <dbReference type="NCBI Taxonomy" id="2498850"/>
    <lineage>
        <taxon>Bacteria</taxon>
        <taxon>Bacillati</taxon>
        <taxon>Actinomycetota</taxon>
        <taxon>Actinomycetes</taxon>
        <taxon>Micrococcales</taxon>
        <taxon>Microbacteriaceae</taxon>
        <taxon>Labedella</taxon>
    </lineage>
</organism>